<name>A0A834LRN5_RHOSS</name>
<evidence type="ECO:0000256" key="6">
    <source>
        <dbReference type="ARBA" id="ARBA00022741"/>
    </source>
</evidence>
<reference evidence="14" key="1">
    <citation type="submission" date="2019-11" db="EMBL/GenBank/DDBJ databases">
        <authorList>
            <person name="Liu Y."/>
            <person name="Hou J."/>
            <person name="Li T.-Q."/>
            <person name="Guan C.-H."/>
            <person name="Wu X."/>
            <person name="Wu H.-Z."/>
            <person name="Ling F."/>
            <person name="Zhang R."/>
            <person name="Shi X.-G."/>
            <person name="Ren J.-P."/>
            <person name="Chen E.-F."/>
            <person name="Sun J.-M."/>
        </authorList>
    </citation>
    <scope>NUCLEOTIDE SEQUENCE</scope>
    <source>
        <strain evidence="14">Adult_tree_wgs_1</strain>
        <tissue evidence="14">Leaves</tissue>
    </source>
</reference>
<sequence length="205" mass="22308">MLDYYSACNVILADDAEVDVEFDHQQICHKCHAYSYCSDVSYNNFTESFASGCQPSKVNLVSSHSSTESKVGKEVLKDFNIKEVAKGVDIGITREFDDILVNGSTLEIHLYWRGKGNTAIPDKGVYGPLISAITVTPNFDVSIGLSVGAIVGNVAASFVLLVLILVVLRMKGCLGGKDLENKGKISHSMNFAYDILLLLHVKSAR</sequence>
<keyword evidence="4" id="KW-0808">Transferase</keyword>
<dbReference type="PANTHER" id="PTHR48006">
    <property type="entry name" value="LEUCINE-RICH REPEAT-CONTAINING PROTEIN DDB_G0281931-RELATED"/>
    <property type="match status" value="1"/>
</dbReference>
<dbReference type="InterPro" id="IPR021720">
    <property type="entry name" value="Malectin_dom"/>
</dbReference>
<comment type="catalytic activity">
    <reaction evidence="11">
        <text>L-seryl-[protein] + ATP = O-phospho-L-seryl-[protein] + ADP + H(+)</text>
        <dbReference type="Rhea" id="RHEA:17989"/>
        <dbReference type="Rhea" id="RHEA-COMP:9863"/>
        <dbReference type="Rhea" id="RHEA-COMP:11604"/>
        <dbReference type="ChEBI" id="CHEBI:15378"/>
        <dbReference type="ChEBI" id="CHEBI:29999"/>
        <dbReference type="ChEBI" id="CHEBI:30616"/>
        <dbReference type="ChEBI" id="CHEBI:83421"/>
        <dbReference type="ChEBI" id="CHEBI:456216"/>
        <dbReference type="EC" id="2.7.11.1"/>
    </reaction>
</comment>
<keyword evidence="5" id="KW-0732">Signal</keyword>
<dbReference type="InterPro" id="IPR051824">
    <property type="entry name" value="LRR_Rcpt-Like_S/T_Kinase"/>
</dbReference>
<evidence type="ECO:0000256" key="4">
    <source>
        <dbReference type="ARBA" id="ARBA00022679"/>
    </source>
</evidence>
<evidence type="ECO:0000256" key="7">
    <source>
        <dbReference type="ARBA" id="ARBA00022840"/>
    </source>
</evidence>
<comment type="caution">
    <text evidence="14">The sequence shown here is derived from an EMBL/GenBank/DDBJ whole genome shotgun (WGS) entry which is preliminary data.</text>
</comment>
<dbReference type="EC" id="2.7.11.1" evidence="2"/>
<dbReference type="Proteomes" id="UP000626092">
    <property type="component" value="Unassembled WGS sequence"/>
</dbReference>
<accession>A0A834LRN5</accession>
<evidence type="ECO:0000256" key="2">
    <source>
        <dbReference type="ARBA" id="ARBA00012513"/>
    </source>
</evidence>
<evidence type="ECO:0000313" key="15">
    <source>
        <dbReference type="Proteomes" id="UP000626092"/>
    </source>
</evidence>
<evidence type="ECO:0000259" key="13">
    <source>
        <dbReference type="Pfam" id="PF11721"/>
    </source>
</evidence>
<comment type="catalytic activity">
    <reaction evidence="10">
        <text>L-threonyl-[protein] + ATP = O-phospho-L-threonyl-[protein] + ADP + H(+)</text>
        <dbReference type="Rhea" id="RHEA:46608"/>
        <dbReference type="Rhea" id="RHEA-COMP:11060"/>
        <dbReference type="Rhea" id="RHEA-COMP:11605"/>
        <dbReference type="ChEBI" id="CHEBI:15378"/>
        <dbReference type="ChEBI" id="CHEBI:30013"/>
        <dbReference type="ChEBI" id="CHEBI:30616"/>
        <dbReference type="ChEBI" id="CHEBI:61977"/>
        <dbReference type="ChEBI" id="CHEBI:456216"/>
        <dbReference type="EC" id="2.7.11.1"/>
    </reaction>
</comment>
<proteinExistence type="predicted"/>
<dbReference type="Pfam" id="PF11721">
    <property type="entry name" value="Malectin"/>
    <property type="match status" value="1"/>
</dbReference>
<keyword evidence="15" id="KW-1185">Reference proteome</keyword>
<gene>
    <name evidence="14" type="ORF">RHSIM_Rhsim02G0134200</name>
</gene>
<evidence type="ECO:0000256" key="1">
    <source>
        <dbReference type="ARBA" id="ARBA00004479"/>
    </source>
</evidence>
<evidence type="ECO:0000256" key="10">
    <source>
        <dbReference type="ARBA" id="ARBA00047899"/>
    </source>
</evidence>
<dbReference type="GO" id="GO:0016020">
    <property type="term" value="C:membrane"/>
    <property type="evidence" value="ECO:0007669"/>
    <property type="project" value="UniProtKB-SubCell"/>
</dbReference>
<dbReference type="AlphaFoldDB" id="A0A834LRN5"/>
<dbReference type="OrthoDB" id="1938112at2759"/>
<evidence type="ECO:0000313" key="14">
    <source>
        <dbReference type="EMBL" id="KAF7149770.1"/>
    </source>
</evidence>
<keyword evidence="7" id="KW-0067">ATP-binding</keyword>
<evidence type="ECO:0000256" key="3">
    <source>
        <dbReference type="ARBA" id="ARBA00022553"/>
    </source>
</evidence>
<evidence type="ECO:0000256" key="8">
    <source>
        <dbReference type="ARBA" id="ARBA00023170"/>
    </source>
</evidence>
<keyword evidence="6" id="KW-0547">Nucleotide-binding</keyword>
<dbReference type="PANTHER" id="PTHR48006:SF60">
    <property type="entry name" value="PROTEIN KINASE DOMAIN-CONTAINING PROTEIN"/>
    <property type="match status" value="1"/>
</dbReference>
<evidence type="ECO:0000256" key="11">
    <source>
        <dbReference type="ARBA" id="ARBA00048679"/>
    </source>
</evidence>
<keyword evidence="12" id="KW-0472">Membrane</keyword>
<dbReference type="GO" id="GO:0004674">
    <property type="term" value="F:protein serine/threonine kinase activity"/>
    <property type="evidence" value="ECO:0007669"/>
    <property type="project" value="UniProtKB-EC"/>
</dbReference>
<comment type="subcellular location">
    <subcellularLocation>
        <location evidence="1">Membrane</location>
        <topology evidence="1">Single-pass type I membrane protein</topology>
    </subcellularLocation>
</comment>
<dbReference type="GO" id="GO:0005524">
    <property type="term" value="F:ATP binding"/>
    <property type="evidence" value="ECO:0007669"/>
    <property type="project" value="UniProtKB-KW"/>
</dbReference>
<keyword evidence="9" id="KW-0325">Glycoprotein</keyword>
<protein>
    <recommendedName>
        <fullName evidence="2">non-specific serine/threonine protein kinase</fullName>
        <ecNumber evidence="2">2.7.11.1</ecNumber>
    </recommendedName>
</protein>
<evidence type="ECO:0000256" key="5">
    <source>
        <dbReference type="ARBA" id="ARBA00022729"/>
    </source>
</evidence>
<organism evidence="14 15">
    <name type="scientific">Rhododendron simsii</name>
    <name type="common">Sims's rhododendron</name>
    <dbReference type="NCBI Taxonomy" id="118357"/>
    <lineage>
        <taxon>Eukaryota</taxon>
        <taxon>Viridiplantae</taxon>
        <taxon>Streptophyta</taxon>
        <taxon>Embryophyta</taxon>
        <taxon>Tracheophyta</taxon>
        <taxon>Spermatophyta</taxon>
        <taxon>Magnoliopsida</taxon>
        <taxon>eudicotyledons</taxon>
        <taxon>Gunneridae</taxon>
        <taxon>Pentapetalae</taxon>
        <taxon>asterids</taxon>
        <taxon>Ericales</taxon>
        <taxon>Ericaceae</taxon>
        <taxon>Ericoideae</taxon>
        <taxon>Rhodoreae</taxon>
        <taxon>Rhododendron</taxon>
    </lineage>
</organism>
<feature type="domain" description="Malectin" evidence="13">
    <location>
        <begin position="72"/>
        <end position="133"/>
    </location>
</feature>
<keyword evidence="8" id="KW-0675">Receptor</keyword>
<keyword evidence="12" id="KW-1133">Transmembrane helix</keyword>
<keyword evidence="3" id="KW-0597">Phosphoprotein</keyword>
<keyword evidence="12" id="KW-0812">Transmembrane</keyword>
<evidence type="ECO:0000256" key="12">
    <source>
        <dbReference type="SAM" id="Phobius"/>
    </source>
</evidence>
<evidence type="ECO:0000256" key="9">
    <source>
        <dbReference type="ARBA" id="ARBA00023180"/>
    </source>
</evidence>
<dbReference type="EMBL" id="WJXA01000002">
    <property type="protein sequence ID" value="KAF7149770.1"/>
    <property type="molecule type" value="Genomic_DNA"/>
</dbReference>
<feature type="transmembrane region" description="Helical" evidence="12">
    <location>
        <begin position="143"/>
        <end position="168"/>
    </location>
</feature>